<gene>
    <name evidence="2" type="ORF">GRF29_28g588653</name>
</gene>
<evidence type="ECO:0000256" key="1">
    <source>
        <dbReference type="SAM" id="SignalP"/>
    </source>
</evidence>
<protein>
    <recommendedName>
        <fullName evidence="4">Small secreted protein</fullName>
    </recommendedName>
</protein>
<feature type="signal peptide" evidence="1">
    <location>
        <begin position="1"/>
        <end position="17"/>
    </location>
</feature>
<proteinExistence type="predicted"/>
<organism evidence="2 3">
    <name type="scientific">Pseudopithomyces chartarum</name>
    <dbReference type="NCBI Taxonomy" id="1892770"/>
    <lineage>
        <taxon>Eukaryota</taxon>
        <taxon>Fungi</taxon>
        <taxon>Dikarya</taxon>
        <taxon>Ascomycota</taxon>
        <taxon>Pezizomycotina</taxon>
        <taxon>Dothideomycetes</taxon>
        <taxon>Pleosporomycetidae</taxon>
        <taxon>Pleosporales</taxon>
        <taxon>Massarineae</taxon>
        <taxon>Didymosphaeriaceae</taxon>
        <taxon>Pseudopithomyces</taxon>
    </lineage>
</organism>
<name>A0AAN6M1R8_9PLEO</name>
<dbReference type="AlphaFoldDB" id="A0AAN6M1R8"/>
<evidence type="ECO:0000313" key="2">
    <source>
        <dbReference type="EMBL" id="KAK3213660.1"/>
    </source>
</evidence>
<reference evidence="2 3" key="1">
    <citation type="submission" date="2021-02" db="EMBL/GenBank/DDBJ databases">
        <title>Genome assembly of Pseudopithomyces chartarum.</title>
        <authorList>
            <person name="Jauregui R."/>
            <person name="Singh J."/>
            <person name="Voisey C."/>
        </authorList>
    </citation>
    <scope>NUCLEOTIDE SEQUENCE [LARGE SCALE GENOMIC DNA]</scope>
    <source>
        <strain evidence="2 3">AGR01</strain>
    </source>
</reference>
<keyword evidence="1" id="KW-0732">Signal</keyword>
<evidence type="ECO:0000313" key="3">
    <source>
        <dbReference type="Proteomes" id="UP001280581"/>
    </source>
</evidence>
<dbReference type="EMBL" id="WVTA01000004">
    <property type="protein sequence ID" value="KAK3213660.1"/>
    <property type="molecule type" value="Genomic_DNA"/>
</dbReference>
<feature type="chain" id="PRO_5042882082" description="Small secreted protein" evidence="1">
    <location>
        <begin position="18"/>
        <end position="118"/>
    </location>
</feature>
<dbReference type="Proteomes" id="UP001280581">
    <property type="component" value="Unassembled WGS sequence"/>
</dbReference>
<comment type="caution">
    <text evidence="2">The sequence shown here is derived from an EMBL/GenBank/DDBJ whole genome shotgun (WGS) entry which is preliminary data.</text>
</comment>
<accession>A0AAN6M1R8</accession>
<evidence type="ECO:0008006" key="4">
    <source>
        <dbReference type="Google" id="ProtNLM"/>
    </source>
</evidence>
<keyword evidence="3" id="KW-1185">Reference proteome</keyword>
<sequence>MRVQSIFALAFAAVATAQTPDKPIEFVMSIFEKSLTCEGSGKAVFGNGCQDRTLPKGGSALVRISTASKYGFVTGYSGTNCTGTPVVVFTKEDGCTSFDDLEVKSWIGKPPFSEDPTV</sequence>